<gene>
    <name evidence="2" type="ORF">BpHYR1_004042</name>
</gene>
<proteinExistence type="predicted"/>
<keyword evidence="3" id="KW-1185">Reference proteome</keyword>
<dbReference type="Proteomes" id="UP000276133">
    <property type="component" value="Unassembled WGS sequence"/>
</dbReference>
<evidence type="ECO:0000256" key="1">
    <source>
        <dbReference type="SAM" id="MobiDB-lite"/>
    </source>
</evidence>
<feature type="region of interest" description="Disordered" evidence="1">
    <location>
        <begin position="66"/>
        <end position="87"/>
    </location>
</feature>
<evidence type="ECO:0000313" key="2">
    <source>
        <dbReference type="EMBL" id="RNA26345.1"/>
    </source>
</evidence>
<feature type="compositionally biased region" description="Polar residues" evidence="1">
    <location>
        <begin position="66"/>
        <end position="79"/>
    </location>
</feature>
<sequence length="87" mass="9651">MSQVSSQVKDQFFFFFFAVLAKNPDFDFNLSDLNFNWASTLASWKGEKLIISIVVVVVGIVKKTSTRASQESLNDSSPLLKTGGKKT</sequence>
<organism evidence="2 3">
    <name type="scientific">Brachionus plicatilis</name>
    <name type="common">Marine rotifer</name>
    <name type="synonym">Brachionus muelleri</name>
    <dbReference type="NCBI Taxonomy" id="10195"/>
    <lineage>
        <taxon>Eukaryota</taxon>
        <taxon>Metazoa</taxon>
        <taxon>Spiralia</taxon>
        <taxon>Gnathifera</taxon>
        <taxon>Rotifera</taxon>
        <taxon>Eurotatoria</taxon>
        <taxon>Monogononta</taxon>
        <taxon>Pseudotrocha</taxon>
        <taxon>Ploima</taxon>
        <taxon>Brachionidae</taxon>
        <taxon>Brachionus</taxon>
    </lineage>
</organism>
<dbReference type="EMBL" id="REGN01002755">
    <property type="protein sequence ID" value="RNA26345.1"/>
    <property type="molecule type" value="Genomic_DNA"/>
</dbReference>
<comment type="caution">
    <text evidence="2">The sequence shown here is derived from an EMBL/GenBank/DDBJ whole genome shotgun (WGS) entry which is preliminary data.</text>
</comment>
<accession>A0A3M7RSP2</accession>
<reference evidence="2 3" key="1">
    <citation type="journal article" date="2018" name="Sci. Rep.">
        <title>Genomic signatures of local adaptation to the degree of environmental predictability in rotifers.</title>
        <authorList>
            <person name="Franch-Gras L."/>
            <person name="Hahn C."/>
            <person name="Garcia-Roger E.M."/>
            <person name="Carmona M.J."/>
            <person name="Serra M."/>
            <person name="Gomez A."/>
        </authorList>
    </citation>
    <scope>NUCLEOTIDE SEQUENCE [LARGE SCALE GENOMIC DNA]</scope>
    <source>
        <strain evidence="2">HYR1</strain>
    </source>
</reference>
<protein>
    <submittedName>
        <fullName evidence="2">Uncharacterized protein</fullName>
    </submittedName>
</protein>
<dbReference type="AlphaFoldDB" id="A0A3M7RSP2"/>
<name>A0A3M7RSP2_BRAPC</name>
<evidence type="ECO:0000313" key="3">
    <source>
        <dbReference type="Proteomes" id="UP000276133"/>
    </source>
</evidence>